<dbReference type="EMBL" id="CP060784">
    <property type="protein sequence ID" value="QNP52303.1"/>
    <property type="molecule type" value="Genomic_DNA"/>
</dbReference>
<evidence type="ECO:0000256" key="1">
    <source>
        <dbReference type="SAM" id="SignalP"/>
    </source>
</evidence>
<protein>
    <recommendedName>
        <fullName evidence="4">DUF4249 family protein</fullName>
    </recommendedName>
</protein>
<organism evidence="2 3">
    <name type="scientific">Hymenobacter qilianensis</name>
    <dbReference type="NCBI Taxonomy" id="1385715"/>
    <lineage>
        <taxon>Bacteria</taxon>
        <taxon>Pseudomonadati</taxon>
        <taxon>Bacteroidota</taxon>
        <taxon>Cytophagia</taxon>
        <taxon>Cytophagales</taxon>
        <taxon>Hymenobacteraceae</taxon>
        <taxon>Hymenobacter</taxon>
    </lineage>
</organism>
<gene>
    <name evidence="2" type="ORF">H9L05_00300</name>
</gene>
<feature type="chain" id="PRO_5028915611" description="DUF4249 family protein" evidence="1">
    <location>
        <begin position="21"/>
        <end position="323"/>
    </location>
</feature>
<reference evidence="2 3" key="1">
    <citation type="submission" date="2020-08" db="EMBL/GenBank/DDBJ databases">
        <title>Genome sequence of Hymenobacter qilianensis JCM 19763T.</title>
        <authorList>
            <person name="Hyun D.-W."/>
            <person name="Bae J.-W."/>
        </authorList>
    </citation>
    <scope>NUCLEOTIDE SEQUENCE [LARGE SCALE GENOMIC DNA]</scope>
    <source>
        <strain evidence="2 3">JCM 19763</strain>
    </source>
</reference>
<accession>A0A7H0GVI7</accession>
<keyword evidence="3" id="KW-1185">Reference proteome</keyword>
<feature type="signal peptide" evidence="1">
    <location>
        <begin position="1"/>
        <end position="20"/>
    </location>
</feature>
<dbReference type="KEGG" id="hqi:H9L05_00300"/>
<sequence length="323" mass="35453">MVTILRSVCFLLMGGWALSACEKSTDPAAVIPSTQSPLVAFQMRNGVTPEFFTYNPRRIPRYVSRRGSAIELGAEAFVTLGGLQLSDAPVRLEFREVLDKKDMLLSGIPSGTDELILESGGLFYLQATQDNRPLELVPRVRIGLASRSPARLSRLTDMRMFSVKGPLLPDPFTWQLSTDQQSTIQLGIRLTSDSPDYLLAVLNHELFNQSMGWISYQRQLYTGTPTTTVQVTVEAAAQDPQQTLVYLVFADYNAVAQFHAAGPNSFSLANVPTGTEATVVVLRGAGGKFYLGQQTAFIQENQRFAPALTEMSESSVVAELSKF</sequence>
<keyword evidence="1" id="KW-0732">Signal</keyword>
<evidence type="ECO:0008006" key="4">
    <source>
        <dbReference type="Google" id="ProtNLM"/>
    </source>
</evidence>
<dbReference type="PROSITE" id="PS51257">
    <property type="entry name" value="PROKAR_LIPOPROTEIN"/>
    <property type="match status" value="1"/>
</dbReference>
<name>A0A7H0GVI7_9BACT</name>
<proteinExistence type="predicted"/>
<evidence type="ECO:0000313" key="2">
    <source>
        <dbReference type="EMBL" id="QNP52303.1"/>
    </source>
</evidence>
<dbReference type="AlphaFoldDB" id="A0A7H0GVI7"/>
<evidence type="ECO:0000313" key="3">
    <source>
        <dbReference type="Proteomes" id="UP000516093"/>
    </source>
</evidence>
<dbReference type="RefSeq" id="WP_187732561.1">
    <property type="nucleotide sequence ID" value="NZ_BMFN01000002.1"/>
</dbReference>
<dbReference type="Proteomes" id="UP000516093">
    <property type="component" value="Chromosome"/>
</dbReference>